<organism evidence="3 4">
    <name type="scientific">Nocardia wallacei</name>
    <dbReference type="NCBI Taxonomy" id="480035"/>
    <lineage>
        <taxon>Bacteria</taxon>
        <taxon>Bacillati</taxon>
        <taxon>Actinomycetota</taxon>
        <taxon>Actinomycetes</taxon>
        <taxon>Mycobacteriales</taxon>
        <taxon>Nocardiaceae</taxon>
        <taxon>Nocardia</taxon>
    </lineage>
</organism>
<dbReference type="AlphaFoldDB" id="A0A7G1KSH7"/>
<evidence type="ECO:0000313" key="3">
    <source>
        <dbReference type="EMBL" id="BCK57163.1"/>
    </source>
</evidence>
<feature type="region of interest" description="Disordered" evidence="1">
    <location>
        <begin position="1"/>
        <end position="103"/>
    </location>
</feature>
<dbReference type="EMBL" id="AP023396">
    <property type="protein sequence ID" value="BCK57163.1"/>
    <property type="molecule type" value="Genomic_DNA"/>
</dbReference>
<dbReference type="Pfam" id="PF11241">
    <property type="entry name" value="DUF3043"/>
    <property type="match status" value="1"/>
</dbReference>
<feature type="compositionally biased region" description="Basic and acidic residues" evidence="1">
    <location>
        <begin position="13"/>
        <end position="22"/>
    </location>
</feature>
<evidence type="ECO:0008006" key="5">
    <source>
        <dbReference type="Google" id="ProtNLM"/>
    </source>
</evidence>
<dbReference type="KEGG" id="nwl:NWFMUON74_49350"/>
<gene>
    <name evidence="3" type="ORF">NWFMUON74_49350</name>
</gene>
<accession>A0A7G1KSH7</accession>
<keyword evidence="2" id="KW-0812">Transmembrane</keyword>
<feature type="transmembrane region" description="Helical" evidence="2">
    <location>
        <begin position="144"/>
        <end position="161"/>
    </location>
</feature>
<evidence type="ECO:0000313" key="4">
    <source>
        <dbReference type="Proteomes" id="UP000516173"/>
    </source>
</evidence>
<feature type="compositionally biased region" description="Basic and acidic residues" evidence="1">
    <location>
        <begin position="92"/>
        <end position="103"/>
    </location>
</feature>
<feature type="transmembrane region" description="Helical" evidence="2">
    <location>
        <begin position="167"/>
        <end position="188"/>
    </location>
</feature>
<sequence length="236" mass="25811">MPSNSLVGVKFLRRGDASKTDDLADETSAAQAGASGGDSATPSERPAATATTGKGRPTPKRRDAENRRRGPVAPAPMTSKEARARRKAARGSRADRKVASAERRAAAADRRARMLAGEDKFLLPRDRGPVRAYVRDLVDARRNLVGLFMPLALVLILTMFLTPAVQAYVTLAMLVMMVFMVGEGFLIGRTINKRVQERFPDDTTSSWSLGWYAFVRASQIRRMRAPKPRVNPGDSV</sequence>
<keyword evidence="2" id="KW-0472">Membrane</keyword>
<proteinExistence type="predicted"/>
<dbReference type="InterPro" id="IPR021403">
    <property type="entry name" value="DUF3043"/>
</dbReference>
<dbReference type="Proteomes" id="UP000516173">
    <property type="component" value="Chromosome"/>
</dbReference>
<evidence type="ECO:0000256" key="1">
    <source>
        <dbReference type="SAM" id="MobiDB-lite"/>
    </source>
</evidence>
<reference evidence="3 4" key="1">
    <citation type="submission" date="2020-08" db="EMBL/GenBank/DDBJ databases">
        <title>Genome Sequencing of Nocardia wallacei strain FMUON74 and assembly.</title>
        <authorList>
            <person name="Toyokawa M."/>
            <person name="Uesaka K."/>
        </authorList>
    </citation>
    <scope>NUCLEOTIDE SEQUENCE [LARGE SCALE GENOMIC DNA]</scope>
    <source>
        <strain evidence="3 4">FMUON74</strain>
    </source>
</reference>
<protein>
    <recommendedName>
        <fullName evidence="5">DUF3043 domain-containing protein</fullName>
    </recommendedName>
</protein>
<evidence type="ECO:0000256" key="2">
    <source>
        <dbReference type="SAM" id="Phobius"/>
    </source>
</evidence>
<keyword evidence="4" id="KW-1185">Reference proteome</keyword>
<keyword evidence="2" id="KW-1133">Transmembrane helix</keyword>
<feature type="compositionally biased region" description="Low complexity" evidence="1">
    <location>
        <begin position="28"/>
        <end position="40"/>
    </location>
</feature>
<name>A0A7G1KSH7_9NOCA</name>